<evidence type="ECO:0000256" key="1">
    <source>
        <dbReference type="ARBA" id="ARBA00022578"/>
    </source>
</evidence>
<dbReference type="EMBL" id="CP000822">
    <property type="protein sequence ID" value="ABV14899.1"/>
    <property type="molecule type" value="Genomic_DNA"/>
</dbReference>
<keyword evidence="2" id="KW-0238">DNA-binding</keyword>
<dbReference type="AlphaFoldDB" id="A8AN36"/>
<name>A8AN36_CITK8</name>
<dbReference type="PANTHER" id="PTHR36966:SF1">
    <property type="entry name" value="REP-ASSOCIATED TYROSINE TRANSPOSASE"/>
    <property type="match status" value="1"/>
</dbReference>
<dbReference type="FunFam" id="3.30.70.1290:FF:000001">
    <property type="entry name" value="REP-associated tyrosine transposase"/>
    <property type="match status" value="1"/>
</dbReference>
<sequence>MLAFSFSLYARRKGANMSNYRCYYINGGTWFFTVNLQDRKSGLLTSHIHALRHAIASVKQRKPFHINAWVVLPEHMHCVWTLPENEHDFSSRWREIKKHFSKSLGLRQVWQPRFWEHTIRDEYDYRQHVDYSYINPVKHAWVKQVKDWPFSTFHRDVRHGIYPADWAGEITGLNVGERGD</sequence>
<dbReference type="SUPFAM" id="SSF143422">
    <property type="entry name" value="Transposase IS200-like"/>
    <property type="match status" value="1"/>
</dbReference>
<feature type="domain" description="Transposase IS200-like" evidence="4">
    <location>
        <begin position="25"/>
        <end position="135"/>
    </location>
</feature>
<keyword evidence="6" id="KW-1185">Reference proteome</keyword>
<dbReference type="SMART" id="SM01321">
    <property type="entry name" value="Y1_Tnp"/>
    <property type="match status" value="1"/>
</dbReference>
<dbReference type="KEGG" id="cko:CKO_03823"/>
<dbReference type="InterPro" id="IPR036515">
    <property type="entry name" value="Transposase_17_sf"/>
</dbReference>
<dbReference type="GO" id="GO:0004803">
    <property type="term" value="F:transposase activity"/>
    <property type="evidence" value="ECO:0007669"/>
    <property type="project" value="InterPro"/>
</dbReference>
<comment type="similarity">
    <text evidence="3">Belongs to the transposase 17 family. RAYT subfamily.</text>
</comment>
<evidence type="ECO:0000313" key="5">
    <source>
        <dbReference type="EMBL" id="ABV14899.1"/>
    </source>
</evidence>
<dbReference type="STRING" id="290338.CKO_03823"/>
<evidence type="ECO:0000259" key="4">
    <source>
        <dbReference type="SMART" id="SM01321"/>
    </source>
</evidence>
<reference evidence="5 6" key="1">
    <citation type="submission" date="2007-08" db="EMBL/GenBank/DDBJ databases">
        <authorList>
            <consortium name="The Citrobacter koseri Genome Sequencing Project"/>
            <person name="McClelland M."/>
            <person name="Sanderson E.K."/>
            <person name="Porwollik S."/>
            <person name="Spieth J."/>
            <person name="Clifton W.S."/>
            <person name="Latreille P."/>
            <person name="Courtney L."/>
            <person name="Wang C."/>
            <person name="Pepin K."/>
            <person name="Bhonagiri V."/>
            <person name="Nash W."/>
            <person name="Johnson M."/>
            <person name="Thiruvilangam P."/>
            <person name="Wilson R."/>
        </authorList>
    </citation>
    <scope>NUCLEOTIDE SEQUENCE [LARGE SCALE GENOMIC DNA]</scope>
    <source>
        <strain evidence="6">ATCC BAA-895 / CDC 4225-83 / SGSC4696</strain>
    </source>
</reference>
<dbReference type="NCBIfam" id="NF047646">
    <property type="entry name" value="REP_Tyr_transpos"/>
    <property type="match status" value="1"/>
</dbReference>
<evidence type="ECO:0000256" key="3">
    <source>
        <dbReference type="ARBA" id="ARBA00061320"/>
    </source>
</evidence>
<gene>
    <name evidence="5" type="ordered locus">CKO_03823</name>
</gene>
<dbReference type="PANTHER" id="PTHR36966">
    <property type="entry name" value="REP-ASSOCIATED TYROSINE TRANSPOSASE"/>
    <property type="match status" value="1"/>
</dbReference>
<evidence type="ECO:0000256" key="2">
    <source>
        <dbReference type="ARBA" id="ARBA00023125"/>
    </source>
</evidence>
<dbReference type="GO" id="GO:0006313">
    <property type="term" value="P:DNA transposition"/>
    <property type="evidence" value="ECO:0007669"/>
    <property type="project" value="InterPro"/>
</dbReference>
<evidence type="ECO:0000313" key="6">
    <source>
        <dbReference type="Proteomes" id="UP000008148"/>
    </source>
</evidence>
<dbReference type="InterPro" id="IPR052715">
    <property type="entry name" value="RAYT_transposase"/>
</dbReference>
<accession>A8AN36</accession>
<dbReference type="InterPro" id="IPR002686">
    <property type="entry name" value="Transposase_17"/>
</dbReference>
<protein>
    <recommendedName>
        <fullName evidence="4">Transposase IS200-like domain-containing protein</fullName>
    </recommendedName>
</protein>
<keyword evidence="1" id="KW-0815">Transposition</keyword>
<dbReference type="GO" id="GO:0043565">
    <property type="term" value="F:sequence-specific DNA binding"/>
    <property type="evidence" value="ECO:0007669"/>
    <property type="project" value="TreeGrafter"/>
</dbReference>
<dbReference type="HOGENOM" id="CLU_068226_6_0_6"/>
<organism evidence="5 6">
    <name type="scientific">Citrobacter koseri (strain ATCC BAA-895 / CDC 4225-83 / SGSC4696)</name>
    <dbReference type="NCBI Taxonomy" id="290338"/>
    <lineage>
        <taxon>Bacteria</taxon>
        <taxon>Pseudomonadati</taxon>
        <taxon>Pseudomonadota</taxon>
        <taxon>Gammaproteobacteria</taxon>
        <taxon>Enterobacterales</taxon>
        <taxon>Enterobacteriaceae</taxon>
        <taxon>Citrobacter</taxon>
    </lineage>
</organism>
<dbReference type="Gene3D" id="3.30.70.1290">
    <property type="entry name" value="Transposase IS200-like"/>
    <property type="match status" value="1"/>
</dbReference>
<dbReference type="Proteomes" id="UP000008148">
    <property type="component" value="Chromosome"/>
</dbReference>
<proteinExistence type="inferred from homology"/>